<dbReference type="InterPro" id="IPR033561">
    <property type="entry name" value="FBF1"/>
</dbReference>
<name>A0A7I8WFU5_BURXY</name>
<comment type="caution">
    <text evidence="3">The sequence shown here is derived from an EMBL/GenBank/DDBJ whole genome shotgun (WGS) entry which is preliminary data.</text>
</comment>
<dbReference type="EMBL" id="CAJFCV020000003">
    <property type="protein sequence ID" value="CAG9111790.1"/>
    <property type="molecule type" value="Genomic_DNA"/>
</dbReference>
<keyword evidence="4" id="KW-1185">Reference proteome</keyword>
<dbReference type="GO" id="GO:0090162">
    <property type="term" value="P:establishment of epithelial cell polarity"/>
    <property type="evidence" value="ECO:0007669"/>
    <property type="project" value="InterPro"/>
</dbReference>
<evidence type="ECO:0000313" key="4">
    <source>
        <dbReference type="Proteomes" id="UP000659654"/>
    </source>
</evidence>
<dbReference type="SMR" id="A0A7I8WFU5"/>
<sequence length="436" mass="51211">MADLDFPDEEEGTNEGIVSSLFGPRTAARRRPASATNLPARKPTVSFQEPSKPATSDVRRPAPSFDSSSPLSLSVPSRPAALSSTAPSSSRTLDDLFSTATKPPEERPRTASRRRENVEEERAPQKDHQREEIESLKKELSTLRYEREQDQQLINELRRTNENLREDHEKELSSLRKEFKAEISDMQEKYEGQLREVRSNIEDDIDVVKNVKRQEDQLVSVQSRLENLDYTLSSLKDTINAFGNYNEPVNRVVDLAEKQIEDGMALLRTEKAEFQAKKEKILETLEREIEKMTETYYKEIAEGRQWILNERVKLEAEREAFKEEQQEILSQIEERKMALDKLRTDFVSKEHDLLVRVVNERHQLDEERRMFERQRHADINRMRAEAEHLEKCFLEVQRSHQALQATQFEVELERRKVAELYEERLKKEVEGFERWR</sequence>
<feature type="coiled-coil region" evidence="1">
    <location>
        <begin position="264"/>
        <end position="342"/>
    </location>
</feature>
<feature type="compositionally biased region" description="Acidic residues" evidence="2">
    <location>
        <begin position="1"/>
        <end position="13"/>
    </location>
</feature>
<feature type="compositionally biased region" description="Low complexity" evidence="2">
    <location>
        <begin position="61"/>
        <end position="91"/>
    </location>
</feature>
<dbReference type="PANTHER" id="PTHR33689:SF1">
    <property type="entry name" value="FAS-BINDING FACTOR 1"/>
    <property type="match status" value="1"/>
</dbReference>
<gene>
    <name evidence="3" type="ORF">BXYJ_LOCUS7835</name>
</gene>
<dbReference type="Gene3D" id="1.10.287.1490">
    <property type="match status" value="1"/>
</dbReference>
<dbReference type="AlphaFoldDB" id="A0A7I8WFU5"/>
<dbReference type="PANTHER" id="PTHR33689">
    <property type="entry name" value="FAS-BINDING FACTOR 1"/>
    <property type="match status" value="1"/>
</dbReference>
<protein>
    <submittedName>
        <fullName evidence="3">(pine wood nematode) hypothetical protein</fullName>
    </submittedName>
</protein>
<dbReference type="Proteomes" id="UP000582659">
    <property type="component" value="Unassembled WGS sequence"/>
</dbReference>
<accession>A0A7I8WFU5</accession>
<feature type="region of interest" description="Disordered" evidence="2">
    <location>
        <begin position="1"/>
        <end position="133"/>
    </location>
</feature>
<evidence type="ECO:0000256" key="1">
    <source>
        <dbReference type="SAM" id="Coils"/>
    </source>
</evidence>
<evidence type="ECO:0000256" key="2">
    <source>
        <dbReference type="SAM" id="MobiDB-lite"/>
    </source>
</evidence>
<proteinExistence type="predicted"/>
<organism evidence="3 4">
    <name type="scientific">Bursaphelenchus xylophilus</name>
    <name type="common">Pinewood nematode worm</name>
    <name type="synonym">Aphelenchoides xylophilus</name>
    <dbReference type="NCBI Taxonomy" id="6326"/>
    <lineage>
        <taxon>Eukaryota</taxon>
        <taxon>Metazoa</taxon>
        <taxon>Ecdysozoa</taxon>
        <taxon>Nematoda</taxon>
        <taxon>Chromadorea</taxon>
        <taxon>Rhabditida</taxon>
        <taxon>Tylenchina</taxon>
        <taxon>Tylenchomorpha</taxon>
        <taxon>Aphelenchoidea</taxon>
        <taxon>Aphelenchoididae</taxon>
        <taxon>Bursaphelenchus</taxon>
    </lineage>
</organism>
<dbReference type="GO" id="GO:0060271">
    <property type="term" value="P:cilium assembly"/>
    <property type="evidence" value="ECO:0007669"/>
    <property type="project" value="InterPro"/>
</dbReference>
<evidence type="ECO:0000313" key="3">
    <source>
        <dbReference type="EMBL" id="CAD5223150.1"/>
    </source>
</evidence>
<dbReference type="Proteomes" id="UP000659654">
    <property type="component" value="Unassembled WGS sequence"/>
</dbReference>
<dbReference type="EMBL" id="CAJFDI010000003">
    <property type="protein sequence ID" value="CAD5223150.1"/>
    <property type="molecule type" value="Genomic_DNA"/>
</dbReference>
<feature type="compositionally biased region" description="Basic and acidic residues" evidence="2">
    <location>
        <begin position="103"/>
        <end position="133"/>
    </location>
</feature>
<dbReference type="GO" id="GO:0097539">
    <property type="term" value="C:ciliary transition fiber"/>
    <property type="evidence" value="ECO:0007669"/>
    <property type="project" value="InterPro"/>
</dbReference>
<dbReference type="GO" id="GO:0036064">
    <property type="term" value="C:ciliary basal body"/>
    <property type="evidence" value="ECO:0007669"/>
    <property type="project" value="TreeGrafter"/>
</dbReference>
<keyword evidence="1" id="KW-0175">Coiled coil</keyword>
<reference evidence="3" key="1">
    <citation type="submission" date="2020-09" db="EMBL/GenBank/DDBJ databases">
        <authorList>
            <person name="Kikuchi T."/>
        </authorList>
    </citation>
    <scope>NUCLEOTIDE SEQUENCE</scope>
    <source>
        <strain evidence="3">Ka4C1</strain>
    </source>
</reference>
<dbReference type="GO" id="GO:0005814">
    <property type="term" value="C:centriole"/>
    <property type="evidence" value="ECO:0007669"/>
    <property type="project" value="TreeGrafter"/>
</dbReference>
<dbReference type="OrthoDB" id="8195456at2759"/>